<name>A0A8H6PKM4_9EURO</name>
<feature type="domain" description="Zn(2)-C6 fungal-type" evidence="8">
    <location>
        <begin position="228"/>
        <end position="257"/>
    </location>
</feature>
<evidence type="ECO:0000256" key="6">
    <source>
        <dbReference type="ARBA" id="ARBA00023242"/>
    </source>
</evidence>
<evidence type="ECO:0000256" key="1">
    <source>
        <dbReference type="ARBA" id="ARBA00004123"/>
    </source>
</evidence>
<dbReference type="Pfam" id="PF00264">
    <property type="entry name" value="Tyrosinase"/>
    <property type="match status" value="1"/>
</dbReference>
<dbReference type="GO" id="GO:0000981">
    <property type="term" value="F:DNA-binding transcription factor activity, RNA polymerase II-specific"/>
    <property type="evidence" value="ECO:0007669"/>
    <property type="project" value="InterPro"/>
</dbReference>
<dbReference type="InterPro" id="IPR001138">
    <property type="entry name" value="Zn2Cys6_DnaBD"/>
</dbReference>
<evidence type="ECO:0000313" key="10">
    <source>
        <dbReference type="Proteomes" id="UP000654922"/>
    </source>
</evidence>
<proteinExistence type="predicted"/>
<dbReference type="InterPro" id="IPR008922">
    <property type="entry name" value="Di-copper_centre_dom_sf"/>
</dbReference>
<feature type="compositionally biased region" description="Low complexity" evidence="7">
    <location>
        <begin position="292"/>
        <end position="305"/>
    </location>
</feature>
<dbReference type="OrthoDB" id="435881at2759"/>
<dbReference type="PANTHER" id="PTHR31001">
    <property type="entry name" value="UNCHARACTERIZED TRANSCRIPTIONAL REGULATORY PROTEIN"/>
    <property type="match status" value="1"/>
</dbReference>
<dbReference type="Gene3D" id="1.10.1280.10">
    <property type="entry name" value="Di-copper center containing domain from catechol oxidase"/>
    <property type="match status" value="1"/>
</dbReference>
<dbReference type="GO" id="GO:0008270">
    <property type="term" value="F:zinc ion binding"/>
    <property type="evidence" value="ECO:0007669"/>
    <property type="project" value="InterPro"/>
</dbReference>
<dbReference type="PROSITE" id="PS50048">
    <property type="entry name" value="ZN2_CY6_FUNGAL_2"/>
    <property type="match status" value="1"/>
</dbReference>
<dbReference type="InterPro" id="IPR002227">
    <property type="entry name" value="Tyrosinase_Cu-bd"/>
</dbReference>
<dbReference type="Proteomes" id="UP000654922">
    <property type="component" value="Unassembled WGS sequence"/>
</dbReference>
<evidence type="ECO:0000259" key="8">
    <source>
        <dbReference type="PROSITE" id="PS50048"/>
    </source>
</evidence>
<dbReference type="PANTHER" id="PTHR31001:SF57">
    <property type="entry name" value="ZN(II)2CYS6 TRANSCRIPTION FACTOR (EUROFUNG)"/>
    <property type="match status" value="1"/>
</dbReference>
<evidence type="ECO:0000256" key="5">
    <source>
        <dbReference type="ARBA" id="ARBA00023163"/>
    </source>
</evidence>
<protein>
    <recommendedName>
        <fullName evidence="8">Zn(2)-C6 fungal-type domain-containing protein</fullName>
    </recommendedName>
</protein>
<comment type="subcellular location">
    <subcellularLocation>
        <location evidence="1">Nucleus</location>
    </subcellularLocation>
</comment>
<dbReference type="GO" id="GO:0003677">
    <property type="term" value="F:DNA binding"/>
    <property type="evidence" value="ECO:0007669"/>
    <property type="project" value="UniProtKB-KW"/>
</dbReference>
<reference evidence="9" key="1">
    <citation type="submission" date="2020-06" db="EMBL/GenBank/DDBJ databases">
        <title>Draft genome sequences of strains closely related to Aspergillus parafelis and Aspergillus hiratsukae.</title>
        <authorList>
            <person name="Dos Santos R.A.C."/>
            <person name="Rivero-Menendez O."/>
            <person name="Steenwyk J.L."/>
            <person name="Mead M.E."/>
            <person name="Goldman G.H."/>
            <person name="Alastruey-Izquierdo A."/>
            <person name="Rokas A."/>
        </authorList>
    </citation>
    <scope>NUCLEOTIDE SEQUENCE</scope>
    <source>
        <strain evidence="9">CNM-CM5623</strain>
    </source>
</reference>
<evidence type="ECO:0000313" key="9">
    <source>
        <dbReference type="EMBL" id="KAF7156278.1"/>
    </source>
</evidence>
<dbReference type="InterPro" id="IPR050613">
    <property type="entry name" value="Sec_Metabolite_Reg"/>
</dbReference>
<dbReference type="EMBL" id="JACBAE010001398">
    <property type="protein sequence ID" value="KAF7156278.1"/>
    <property type="molecule type" value="Genomic_DNA"/>
</dbReference>
<evidence type="ECO:0000256" key="7">
    <source>
        <dbReference type="SAM" id="MobiDB-lite"/>
    </source>
</evidence>
<organism evidence="9 10">
    <name type="scientific">Aspergillus felis</name>
    <dbReference type="NCBI Taxonomy" id="1287682"/>
    <lineage>
        <taxon>Eukaryota</taxon>
        <taxon>Fungi</taxon>
        <taxon>Dikarya</taxon>
        <taxon>Ascomycota</taxon>
        <taxon>Pezizomycotina</taxon>
        <taxon>Eurotiomycetes</taxon>
        <taxon>Eurotiomycetidae</taxon>
        <taxon>Eurotiales</taxon>
        <taxon>Aspergillaceae</taxon>
        <taxon>Aspergillus</taxon>
        <taxon>Aspergillus subgen. Fumigati</taxon>
    </lineage>
</organism>
<dbReference type="PROSITE" id="PS00497">
    <property type="entry name" value="TYROSINASE_1"/>
    <property type="match status" value="1"/>
</dbReference>
<accession>A0A8H6PKM4</accession>
<dbReference type="SMART" id="SM00066">
    <property type="entry name" value="GAL4"/>
    <property type="match status" value="1"/>
</dbReference>
<keyword evidence="5" id="KW-0804">Transcription</keyword>
<dbReference type="SUPFAM" id="SSF57701">
    <property type="entry name" value="Zn2/Cys6 DNA-binding domain"/>
    <property type="match status" value="1"/>
</dbReference>
<evidence type="ECO:0000256" key="3">
    <source>
        <dbReference type="ARBA" id="ARBA00023015"/>
    </source>
</evidence>
<dbReference type="GO" id="GO:0006351">
    <property type="term" value="P:DNA-templated transcription"/>
    <property type="evidence" value="ECO:0007669"/>
    <property type="project" value="InterPro"/>
</dbReference>
<dbReference type="SUPFAM" id="SSF48056">
    <property type="entry name" value="Di-copper centre-containing domain"/>
    <property type="match status" value="1"/>
</dbReference>
<dbReference type="PROSITE" id="PS00463">
    <property type="entry name" value="ZN2_CY6_FUNGAL_1"/>
    <property type="match status" value="1"/>
</dbReference>
<keyword evidence="2" id="KW-0479">Metal-binding</keyword>
<dbReference type="InterPro" id="IPR007219">
    <property type="entry name" value="XnlR_reg_dom"/>
</dbReference>
<evidence type="ECO:0000256" key="2">
    <source>
        <dbReference type="ARBA" id="ARBA00022723"/>
    </source>
</evidence>
<dbReference type="InterPro" id="IPR036864">
    <property type="entry name" value="Zn2-C6_fun-type_DNA-bd_sf"/>
</dbReference>
<dbReference type="CDD" id="cd12148">
    <property type="entry name" value="fungal_TF_MHR"/>
    <property type="match status" value="1"/>
</dbReference>
<dbReference type="SMART" id="SM00906">
    <property type="entry name" value="Fungal_trans"/>
    <property type="match status" value="1"/>
</dbReference>
<dbReference type="GO" id="GO:0005634">
    <property type="term" value="C:nucleus"/>
    <property type="evidence" value="ECO:0007669"/>
    <property type="project" value="UniProtKB-SubCell"/>
</dbReference>
<comment type="caution">
    <text evidence="9">The sequence shown here is derived from an EMBL/GenBank/DDBJ whole genome shotgun (WGS) entry which is preliminary data.</text>
</comment>
<keyword evidence="6" id="KW-0539">Nucleus</keyword>
<keyword evidence="4" id="KW-0238">DNA-binding</keyword>
<keyword evidence="3" id="KW-0805">Transcription regulation</keyword>
<feature type="region of interest" description="Disordered" evidence="7">
    <location>
        <begin position="292"/>
        <end position="319"/>
    </location>
</feature>
<dbReference type="CDD" id="cd00067">
    <property type="entry name" value="GAL4"/>
    <property type="match status" value="1"/>
</dbReference>
<dbReference type="GO" id="GO:0016491">
    <property type="term" value="F:oxidoreductase activity"/>
    <property type="evidence" value="ECO:0007669"/>
    <property type="project" value="InterPro"/>
</dbReference>
<dbReference type="Pfam" id="PF04082">
    <property type="entry name" value="Fungal_trans"/>
    <property type="match status" value="1"/>
</dbReference>
<sequence length="891" mass="100538">MANYYPITGIPVPVRQDPPPRREVASWAVSSEPVDQIQVSLFIRAVRKLQEKNPIQDKLSFYQIAGIHGLPKVEWDGAGGGYYCPHNTFTFPTWHRPYMLLYEQCLYNVMKNDIIPTIPGSDSVKEAWKQAAEMWRLPYWDWAIPQVDYGAGKEKLGVPKLVDDSEVWILKLGEKEKEPVPNPLYKFTNKLNGEEVNAGDKKKMGEFALDNMRSCSTYDAGRNTERRSCLLCRSRKVKCDRQQPCGGCIRAASTCIYPSGTGRAPKRPQQSANNSVVLTRLDRLESIIRQLESQQTQQEQPLDPSAAALPPQGDQRNGRLAIDSTSSVYVSNVLWASLGDEIEELRDMLHVSPSNNDDDEEGDWQEETYEKEEPVGTVGLNAAIMGFRSLAHSLRDYHPSISQSVALFEIFQTNVAPLVKIFHMPTLTKLFWDAVASLDALDCNMEALLFAIYYAAIISTTDQNQCPLGLPRHQALHTYRFAVEQAFARADLLNTQNMILLQAAALFLCALRNEDDSRTVWSLTALIVHIAQAMGLHRDGAAFGLRPLETELRRRLWWFIVGLDQRSSEYHGYEPIVSESSFDTRLPLNINDSDLTADLVEPPTERDGATEMTLSLIGWESIPIVRKVSFIPPHRRQARTTSSGSVTELSLPEREALAEQLQSRLETRYLAYCIPDDPFLFVSATVARLIIARVWLMVHYPRKQVDSSKEASAAPLQANLRDKIFLLALEILELSCSALCNPNIAHWAWRSDTYSQWHAVALVLSEICTRPPCRDCDRAWAAVEILYDRWRMKEHARKGTLWKPIGRLMAKARYVREMQSVDRDCSTAGSSSVMEASPDLPQVAHHSNVTTTLDPLADIFSLAPFMEMNPSLDDLFLVGDDFVQVDMRSGF</sequence>
<evidence type="ECO:0000256" key="4">
    <source>
        <dbReference type="ARBA" id="ARBA00023125"/>
    </source>
</evidence>
<dbReference type="Pfam" id="PF00172">
    <property type="entry name" value="Zn_clus"/>
    <property type="match status" value="1"/>
</dbReference>
<gene>
    <name evidence="9" type="ORF">CNMCM5623_009671</name>
</gene>
<dbReference type="AlphaFoldDB" id="A0A8H6PKM4"/>